<accession>A0ABT8N9H8</accession>
<evidence type="ECO:0000313" key="2">
    <source>
        <dbReference type="EMBL" id="MDN7244531.1"/>
    </source>
</evidence>
<protein>
    <submittedName>
        <fullName evidence="2">HD domain-containing protein</fullName>
    </submittedName>
</protein>
<dbReference type="Gene3D" id="1.10.3210.10">
    <property type="entry name" value="Hypothetical protein af1432"/>
    <property type="match status" value="1"/>
</dbReference>
<dbReference type="PANTHER" id="PTHR46246">
    <property type="entry name" value="GUANOSINE-3',5'-BIS(DIPHOSPHATE) 3'-PYROPHOSPHOHYDROLASE MESH1"/>
    <property type="match status" value="1"/>
</dbReference>
<comment type="caution">
    <text evidence="2">The sequence shown here is derived from an EMBL/GenBank/DDBJ whole genome shotgun (WGS) entry which is preliminary data.</text>
</comment>
<evidence type="ECO:0000259" key="1">
    <source>
        <dbReference type="SMART" id="SM00471"/>
    </source>
</evidence>
<dbReference type="PANTHER" id="PTHR46246:SF1">
    <property type="entry name" value="GUANOSINE-3',5'-BIS(DIPHOSPHATE) 3'-PYROPHOSPHOHYDROLASE MESH1"/>
    <property type="match status" value="1"/>
</dbReference>
<sequence>MENLIEKAIQFAAVKHAGQLRKGTDIPYISHPFAVGMMLQKAGESNEVVAAGILHDTLEDTAATEEEVKVVFGEIVLELIKSASEPDKTLPWEDRKRYTISKLASLSRNELAIITADKLHNLRSIRMDLEDLGEGVWDRFNRGKQQQAWYYLGIAEALADRRTELPLLEELEKEIKHVFPDNLKS</sequence>
<proteinExistence type="predicted"/>
<dbReference type="EMBL" id="JAUJWU010000001">
    <property type="protein sequence ID" value="MDN7244531.1"/>
    <property type="molecule type" value="Genomic_DNA"/>
</dbReference>
<feature type="domain" description="HD/PDEase" evidence="1">
    <location>
        <begin position="24"/>
        <end position="131"/>
    </location>
</feature>
<reference evidence="2 3" key="1">
    <citation type="submission" date="2023-07" db="EMBL/GenBank/DDBJ databases">
        <title>Novel species in genus Planococcus.</title>
        <authorList>
            <person name="Ning S."/>
        </authorList>
    </citation>
    <scope>NUCLEOTIDE SEQUENCE [LARGE SCALE GENOMIC DNA]</scope>
    <source>
        <strain evidence="2 3">N017</strain>
    </source>
</reference>
<gene>
    <name evidence="2" type="ORF">QWY13_03415</name>
</gene>
<name>A0ABT8N9H8_9BACL</name>
<dbReference type="Proteomes" id="UP001172142">
    <property type="component" value="Unassembled WGS sequence"/>
</dbReference>
<dbReference type="SMART" id="SM00471">
    <property type="entry name" value="HDc"/>
    <property type="match status" value="1"/>
</dbReference>
<keyword evidence="3" id="KW-1185">Reference proteome</keyword>
<evidence type="ECO:0000313" key="3">
    <source>
        <dbReference type="Proteomes" id="UP001172142"/>
    </source>
</evidence>
<dbReference type="InterPro" id="IPR003607">
    <property type="entry name" value="HD/PDEase_dom"/>
</dbReference>
<dbReference type="SUPFAM" id="SSF109604">
    <property type="entry name" value="HD-domain/PDEase-like"/>
    <property type="match status" value="1"/>
</dbReference>
<dbReference type="InterPro" id="IPR052194">
    <property type="entry name" value="MESH1"/>
</dbReference>
<organism evidence="2 3">
    <name type="scientific">Planococcus shenhongbingii</name>
    <dbReference type="NCBI Taxonomy" id="3058398"/>
    <lineage>
        <taxon>Bacteria</taxon>
        <taxon>Bacillati</taxon>
        <taxon>Bacillota</taxon>
        <taxon>Bacilli</taxon>
        <taxon>Bacillales</taxon>
        <taxon>Caryophanaceae</taxon>
        <taxon>Planococcus</taxon>
    </lineage>
</organism>
<dbReference type="Pfam" id="PF13328">
    <property type="entry name" value="HD_4"/>
    <property type="match status" value="1"/>
</dbReference>